<dbReference type="EMBL" id="VCHE01000211">
    <property type="protein sequence ID" value="KAB2569243.1"/>
    <property type="molecule type" value="Genomic_DNA"/>
</dbReference>
<keyword evidence="23" id="KW-1185">Reference proteome</keyword>
<keyword evidence="9 20" id="KW-0732">Signal</keyword>
<dbReference type="Proteomes" id="UP000325902">
    <property type="component" value="Unassembled WGS sequence"/>
</dbReference>
<evidence type="ECO:0000256" key="13">
    <source>
        <dbReference type="ARBA" id="ARBA00023034"/>
    </source>
</evidence>
<evidence type="ECO:0000256" key="6">
    <source>
        <dbReference type="ARBA" id="ARBA00013776"/>
    </source>
</evidence>
<keyword evidence="8 19" id="KW-0812">Transmembrane</keyword>
<comment type="similarity">
    <text evidence="5">Belongs to the ATG27 family.</text>
</comment>
<dbReference type="GO" id="GO:0015031">
    <property type="term" value="P:protein transport"/>
    <property type="evidence" value="ECO:0007669"/>
    <property type="project" value="UniProtKB-KW"/>
</dbReference>
<keyword evidence="7" id="KW-0813">Transport</keyword>
<evidence type="ECO:0000256" key="20">
    <source>
        <dbReference type="SAM" id="SignalP"/>
    </source>
</evidence>
<name>A0A5N5CV77_9PEZI</name>
<evidence type="ECO:0000256" key="3">
    <source>
        <dbReference type="ARBA" id="ARBA00004472"/>
    </source>
</evidence>
<dbReference type="OrthoDB" id="29460at2759"/>
<evidence type="ECO:0000256" key="7">
    <source>
        <dbReference type="ARBA" id="ARBA00022448"/>
    </source>
</evidence>
<dbReference type="AlphaFoldDB" id="A0A5N5CV77"/>
<dbReference type="Pfam" id="PF09451">
    <property type="entry name" value="ATG27"/>
    <property type="match status" value="1"/>
</dbReference>
<protein>
    <recommendedName>
        <fullName evidence="6">Autophagy-related protein 27</fullName>
    </recommendedName>
</protein>
<evidence type="ECO:0000256" key="16">
    <source>
        <dbReference type="ARBA" id="ARBA00023157"/>
    </source>
</evidence>
<feature type="signal peptide" evidence="20">
    <location>
        <begin position="1"/>
        <end position="31"/>
    </location>
</feature>
<feature type="domain" description="MRH" evidence="21">
    <location>
        <begin position="34"/>
        <end position="280"/>
    </location>
</feature>
<evidence type="ECO:0000256" key="2">
    <source>
        <dbReference type="ARBA" id="ARBA00004358"/>
    </source>
</evidence>
<evidence type="ECO:0000256" key="18">
    <source>
        <dbReference type="SAM" id="MobiDB-lite"/>
    </source>
</evidence>
<dbReference type="InterPro" id="IPR044865">
    <property type="entry name" value="MRH_dom"/>
</dbReference>
<keyword evidence="17" id="KW-0968">Cytoplasmic vesicle</keyword>
<feature type="region of interest" description="Disordered" evidence="18">
    <location>
        <begin position="129"/>
        <end position="150"/>
    </location>
</feature>
<evidence type="ECO:0000313" key="22">
    <source>
        <dbReference type="EMBL" id="KAB2569243.1"/>
    </source>
</evidence>
<keyword evidence="15 19" id="KW-0472">Membrane</keyword>
<sequence length="368" mass="40598">MRRPQGSTTTATMTAAAALLLTAAFPSLVAGVMFDCKDVVVDGTRYDFHELGGPRSVYFTEKQPPAVLNTTFTVDICKSLKPIKGVDKKDQCPTGTRVCGVTTSYNPADNTSAITKVVPIAGNFAASSGGQADPRWTKLKGSDSNADAEKEGLRLELKGGKYPFHSRKGTKQKALIEFICDRNRTGTETDLDNRDTIDEEDDKKKVEDKMRRRMAKLQAREENEKEGDDEGGDSDDDDDDDDDDDNKTDKSKALQFVSYKMEDDLDVLRLTWYTKYACEDGGDSGSGPGGKSEHWGFFTWIIIILFLSIAAYLIFGSWLNYERYGARGWDAVPHGDTIRDLPYLVKDFGRRITSSFQGGGSRGGYSAV</sequence>
<comment type="caution">
    <text evidence="22">The sequence shown here is derived from an EMBL/GenBank/DDBJ whole genome shotgun (WGS) entry which is preliminary data.</text>
</comment>
<feature type="transmembrane region" description="Helical" evidence="19">
    <location>
        <begin position="295"/>
        <end position="315"/>
    </location>
</feature>
<feature type="compositionally biased region" description="Acidic residues" evidence="18">
    <location>
        <begin position="224"/>
        <end position="246"/>
    </location>
</feature>
<keyword evidence="10" id="KW-0653">Protein transport</keyword>
<keyword evidence="16" id="KW-1015">Disulfide bond</keyword>
<dbReference type="GO" id="GO:0030659">
    <property type="term" value="C:cytoplasmic vesicle membrane"/>
    <property type="evidence" value="ECO:0007669"/>
    <property type="project" value="UniProtKB-SubCell"/>
</dbReference>
<comment type="subcellular location">
    <subcellularLocation>
        <location evidence="2">Cytoplasmic vesicle membrane</location>
        <topology evidence="2">Single-pass type I membrane protein</topology>
    </subcellularLocation>
    <subcellularLocation>
        <location evidence="4">Golgi apparatus membrane</location>
        <topology evidence="4">Single-pass type I membrane protein</topology>
    </subcellularLocation>
    <subcellularLocation>
        <location evidence="1">Mitochondrion membrane</location>
        <topology evidence="1">Single-pass membrane protein</topology>
    </subcellularLocation>
    <subcellularLocation>
        <location evidence="3">Preautophagosomal structure membrane</location>
        <topology evidence="3">Single-pass type I membrane protein</topology>
    </subcellularLocation>
</comment>
<evidence type="ECO:0000256" key="10">
    <source>
        <dbReference type="ARBA" id="ARBA00022927"/>
    </source>
</evidence>
<dbReference type="GO" id="GO:0031966">
    <property type="term" value="C:mitochondrial membrane"/>
    <property type="evidence" value="ECO:0007669"/>
    <property type="project" value="UniProtKB-SubCell"/>
</dbReference>
<dbReference type="InterPro" id="IPR009011">
    <property type="entry name" value="Man6P_isomerase_rcpt-bd_dom_sf"/>
</dbReference>
<evidence type="ECO:0000256" key="8">
    <source>
        <dbReference type="ARBA" id="ARBA00022692"/>
    </source>
</evidence>
<dbReference type="GO" id="GO:0006914">
    <property type="term" value="P:autophagy"/>
    <property type="evidence" value="ECO:0007669"/>
    <property type="project" value="UniProtKB-KW"/>
</dbReference>
<dbReference type="PANTHER" id="PTHR15071:SF13">
    <property type="entry name" value="AUTOPHAGY-RELATED PROTEIN 27"/>
    <property type="match status" value="1"/>
</dbReference>
<proteinExistence type="inferred from homology"/>
<dbReference type="GO" id="GO:0000139">
    <property type="term" value="C:Golgi membrane"/>
    <property type="evidence" value="ECO:0007669"/>
    <property type="project" value="UniProtKB-SubCell"/>
</dbReference>
<dbReference type="PANTHER" id="PTHR15071">
    <property type="entry name" value="MANNOSE-6-PHOSPHATE RECEPTOR FAMILY MEMBER"/>
    <property type="match status" value="1"/>
</dbReference>
<accession>A0A5N5CV77</accession>
<dbReference type="InterPro" id="IPR018939">
    <property type="entry name" value="Autophagy-rel_prot_27"/>
</dbReference>
<keyword evidence="11 19" id="KW-1133">Transmembrane helix</keyword>
<evidence type="ECO:0000256" key="15">
    <source>
        <dbReference type="ARBA" id="ARBA00023136"/>
    </source>
</evidence>
<evidence type="ECO:0000256" key="14">
    <source>
        <dbReference type="ARBA" id="ARBA00023128"/>
    </source>
</evidence>
<evidence type="ECO:0000256" key="9">
    <source>
        <dbReference type="ARBA" id="ARBA00022729"/>
    </source>
</evidence>
<dbReference type="PROSITE" id="PS51914">
    <property type="entry name" value="MRH"/>
    <property type="match status" value="1"/>
</dbReference>
<evidence type="ECO:0000256" key="11">
    <source>
        <dbReference type="ARBA" id="ARBA00022989"/>
    </source>
</evidence>
<evidence type="ECO:0000313" key="23">
    <source>
        <dbReference type="Proteomes" id="UP000325902"/>
    </source>
</evidence>
<gene>
    <name evidence="22" type="ORF">DBV05_g12082</name>
</gene>
<feature type="chain" id="PRO_5024801066" description="Autophagy-related protein 27" evidence="20">
    <location>
        <begin position="32"/>
        <end position="368"/>
    </location>
</feature>
<feature type="compositionally biased region" description="Basic and acidic residues" evidence="18">
    <location>
        <begin position="200"/>
        <end position="210"/>
    </location>
</feature>
<keyword evidence="14" id="KW-0496">Mitochondrion</keyword>
<evidence type="ECO:0000256" key="4">
    <source>
        <dbReference type="ARBA" id="ARBA00004614"/>
    </source>
</evidence>
<evidence type="ECO:0000256" key="12">
    <source>
        <dbReference type="ARBA" id="ARBA00023006"/>
    </source>
</evidence>
<keyword evidence="13" id="KW-0333">Golgi apparatus</keyword>
<evidence type="ECO:0000256" key="19">
    <source>
        <dbReference type="SAM" id="Phobius"/>
    </source>
</evidence>
<evidence type="ECO:0000256" key="5">
    <source>
        <dbReference type="ARBA" id="ARBA00005363"/>
    </source>
</evidence>
<evidence type="ECO:0000256" key="1">
    <source>
        <dbReference type="ARBA" id="ARBA00004304"/>
    </source>
</evidence>
<reference evidence="22 23" key="1">
    <citation type="journal article" date="2019" name="Sci. Rep.">
        <title>A multi-omics analysis of the grapevine pathogen Lasiodiplodia theobromae reveals that temperature affects the expression of virulence- and pathogenicity-related genes.</title>
        <authorList>
            <person name="Felix C."/>
            <person name="Meneses R."/>
            <person name="Goncalves M.F.M."/>
            <person name="Tilleman L."/>
            <person name="Duarte A.S."/>
            <person name="Jorrin-Novo J.V."/>
            <person name="Van de Peer Y."/>
            <person name="Deforce D."/>
            <person name="Van Nieuwerburgh F."/>
            <person name="Esteves A.C."/>
            <person name="Alves A."/>
        </authorList>
    </citation>
    <scope>NUCLEOTIDE SEQUENCE [LARGE SCALE GENOMIC DNA]</scope>
    <source>
        <strain evidence="22 23">LA-SOL3</strain>
    </source>
</reference>
<dbReference type="GO" id="GO:0034045">
    <property type="term" value="C:phagophore assembly site membrane"/>
    <property type="evidence" value="ECO:0007669"/>
    <property type="project" value="UniProtKB-SubCell"/>
</dbReference>
<dbReference type="Gene3D" id="2.70.130.10">
    <property type="entry name" value="Mannose-6-phosphate receptor binding domain"/>
    <property type="match status" value="1"/>
</dbReference>
<organism evidence="22 23">
    <name type="scientific">Lasiodiplodia theobromae</name>
    <dbReference type="NCBI Taxonomy" id="45133"/>
    <lineage>
        <taxon>Eukaryota</taxon>
        <taxon>Fungi</taxon>
        <taxon>Dikarya</taxon>
        <taxon>Ascomycota</taxon>
        <taxon>Pezizomycotina</taxon>
        <taxon>Dothideomycetes</taxon>
        <taxon>Dothideomycetes incertae sedis</taxon>
        <taxon>Botryosphaeriales</taxon>
        <taxon>Botryosphaeriaceae</taxon>
        <taxon>Lasiodiplodia</taxon>
    </lineage>
</organism>
<evidence type="ECO:0000256" key="17">
    <source>
        <dbReference type="ARBA" id="ARBA00023329"/>
    </source>
</evidence>
<keyword evidence="12" id="KW-0072">Autophagy</keyword>
<evidence type="ECO:0000259" key="21">
    <source>
        <dbReference type="PROSITE" id="PS51914"/>
    </source>
</evidence>
<feature type="region of interest" description="Disordered" evidence="18">
    <location>
        <begin position="200"/>
        <end position="249"/>
    </location>
</feature>